<feature type="compositionally biased region" description="Basic and acidic residues" evidence="1">
    <location>
        <begin position="16"/>
        <end position="25"/>
    </location>
</feature>
<feature type="compositionally biased region" description="Acidic residues" evidence="1">
    <location>
        <begin position="201"/>
        <end position="211"/>
    </location>
</feature>
<reference evidence="2 3" key="1">
    <citation type="submission" date="2024-10" db="EMBL/GenBank/DDBJ databases">
        <title>Updated reference genomes for cyclostephanoid diatoms.</title>
        <authorList>
            <person name="Roberts W.R."/>
            <person name="Alverson A.J."/>
        </authorList>
    </citation>
    <scope>NUCLEOTIDE SEQUENCE [LARGE SCALE GENOMIC DNA]</scope>
    <source>
        <strain evidence="2 3">AJA232-27</strain>
    </source>
</reference>
<evidence type="ECO:0000256" key="1">
    <source>
        <dbReference type="SAM" id="MobiDB-lite"/>
    </source>
</evidence>
<comment type="caution">
    <text evidence="2">The sequence shown here is derived from an EMBL/GenBank/DDBJ whole genome shotgun (WGS) entry which is preliminary data.</text>
</comment>
<dbReference type="EMBL" id="JALLBG020000194">
    <property type="protein sequence ID" value="KAL3760028.1"/>
    <property type="molecule type" value="Genomic_DNA"/>
</dbReference>
<proteinExistence type="predicted"/>
<feature type="region of interest" description="Disordered" evidence="1">
    <location>
        <begin position="279"/>
        <end position="306"/>
    </location>
</feature>
<keyword evidence="3" id="KW-1185">Reference proteome</keyword>
<feature type="compositionally biased region" description="Acidic residues" evidence="1">
    <location>
        <begin position="34"/>
        <end position="43"/>
    </location>
</feature>
<evidence type="ECO:0000313" key="3">
    <source>
        <dbReference type="Proteomes" id="UP001530293"/>
    </source>
</evidence>
<name>A0ABD3MAT3_9STRA</name>
<dbReference type="AlphaFoldDB" id="A0ABD3MAT3"/>
<feature type="compositionally biased region" description="Acidic residues" evidence="1">
    <location>
        <begin position="279"/>
        <end position="291"/>
    </location>
</feature>
<protein>
    <submittedName>
        <fullName evidence="2">Uncharacterized protein</fullName>
    </submittedName>
</protein>
<accession>A0ABD3MAT3</accession>
<evidence type="ECO:0000313" key="2">
    <source>
        <dbReference type="EMBL" id="KAL3760028.1"/>
    </source>
</evidence>
<sequence>MLMQGVENNVRLHFKFVREPQHQTEDESNPTLTDDSDDDDEVLLADSDGCARSDGSSDNDVKNGRPQDEPTSKKRKRTTNDTIRDKGSTEEEDVDENNNGSRNRDDPMYSTRNKKFTPKTIITYKIDYSVDFGKMERLLGVDIYALNEHPSLEPAIPLQDEDAVEQVDEESNNMKNSVDGKIQRNDKITSTGEDDIFEEVEMSDNGDDNDDSQSKGNNSSGGGGDRFGVYINPENVVAFLDRTNFNLNDRSVFYFLLTFPFYEYEWEIPGFVFDALFDDEDDDDDDEDDAEQWNIRDEPRCLPCSQ</sequence>
<feature type="region of interest" description="Disordered" evidence="1">
    <location>
        <begin position="15"/>
        <end position="112"/>
    </location>
</feature>
<feature type="compositionally biased region" description="Basic and acidic residues" evidence="1">
    <location>
        <begin position="59"/>
        <end position="89"/>
    </location>
</feature>
<organism evidence="2 3">
    <name type="scientific">Discostella pseudostelligera</name>
    <dbReference type="NCBI Taxonomy" id="259834"/>
    <lineage>
        <taxon>Eukaryota</taxon>
        <taxon>Sar</taxon>
        <taxon>Stramenopiles</taxon>
        <taxon>Ochrophyta</taxon>
        <taxon>Bacillariophyta</taxon>
        <taxon>Coscinodiscophyceae</taxon>
        <taxon>Thalassiosirophycidae</taxon>
        <taxon>Stephanodiscales</taxon>
        <taxon>Stephanodiscaceae</taxon>
        <taxon>Discostella</taxon>
    </lineage>
</organism>
<feature type="region of interest" description="Disordered" evidence="1">
    <location>
        <begin position="201"/>
        <end position="226"/>
    </location>
</feature>
<dbReference type="Proteomes" id="UP001530293">
    <property type="component" value="Unassembled WGS sequence"/>
</dbReference>
<gene>
    <name evidence="2" type="ORF">ACHAWU_006576</name>
</gene>